<evidence type="ECO:0000313" key="11">
    <source>
        <dbReference type="Proteomes" id="UP000677803"/>
    </source>
</evidence>
<dbReference type="Proteomes" id="UP000677803">
    <property type="component" value="Unassembled WGS sequence"/>
</dbReference>
<dbReference type="InterPro" id="IPR036116">
    <property type="entry name" value="FN3_sf"/>
</dbReference>
<dbReference type="GO" id="GO:0009897">
    <property type="term" value="C:external side of plasma membrane"/>
    <property type="evidence" value="ECO:0007669"/>
    <property type="project" value="TreeGrafter"/>
</dbReference>
<keyword evidence="3 9" id="KW-0732">Signal</keyword>
<sequence>MDQLCAGRLKMLLIVSLLMSTNNTRLRGDSTTGKDVCIHCVNNYLFTVDCSLNMTPSENAPFGDGAFLLVFTEVFEKKTFVCELKNTTEGYFCSTTAEPNDDQDTFTDLDSYEISLCHRIDEGPETCELLVEEYTPEKHIKPNTPCGLTVNHSSSQHLFFWRSTYEEYSNFNKLMENLQYQLQFYKTADKHKVVVYDIKTDSKKYSVGDERFEPDTEYAARVRSSPNMAHYMGQWSDWSPEASWRTEAAVKGAPTNLLAFEVCVVFAVLCVVAILVSLFCYVSVKKWRQITFIPTPAPYFHTLYTDCQGDFKSWVVTQESAAGILKVEETLRINTLMECVDVPEDARSPVSLQLPMEGRAYRNVPGPLCGAHVQDPRHTDGSVGLPAAPGSSVETFPLCSPTGSLAPDSGCWLGGSSSSLEEPRWYCNEYCTLSCFQQAGSGAAHLQSLESERCQIGIIDGEAEA</sequence>
<keyword evidence="2 8" id="KW-0812">Transmembrane</keyword>
<feature type="signal peptide" evidence="9">
    <location>
        <begin position="1"/>
        <end position="28"/>
    </location>
</feature>
<evidence type="ECO:0000256" key="5">
    <source>
        <dbReference type="ARBA" id="ARBA00023136"/>
    </source>
</evidence>
<evidence type="ECO:0000256" key="2">
    <source>
        <dbReference type="ARBA" id="ARBA00022692"/>
    </source>
</evidence>
<name>A0A8S4B3F5_9TELE</name>
<evidence type="ECO:0000256" key="9">
    <source>
        <dbReference type="SAM" id="SignalP"/>
    </source>
</evidence>
<dbReference type="PANTHER" id="PTHR23037:SF7">
    <property type="entry name" value="INTERLEUKIN-21 RECEPTOR"/>
    <property type="match status" value="1"/>
</dbReference>
<evidence type="ECO:0000256" key="8">
    <source>
        <dbReference type="SAM" id="Phobius"/>
    </source>
</evidence>
<dbReference type="CDD" id="cd00063">
    <property type="entry name" value="FN3"/>
    <property type="match status" value="1"/>
</dbReference>
<feature type="chain" id="PRO_5035943290" evidence="9">
    <location>
        <begin position="29"/>
        <end position="465"/>
    </location>
</feature>
<evidence type="ECO:0000313" key="10">
    <source>
        <dbReference type="EMBL" id="CAG5908385.1"/>
    </source>
</evidence>
<evidence type="ECO:0000256" key="3">
    <source>
        <dbReference type="ARBA" id="ARBA00022729"/>
    </source>
</evidence>
<dbReference type="SUPFAM" id="SSF49265">
    <property type="entry name" value="Fibronectin type III"/>
    <property type="match status" value="1"/>
</dbReference>
<protein>
    <submittedName>
        <fullName evidence="10">(Atlantic silverside) hypothetical protein</fullName>
    </submittedName>
</protein>
<accession>A0A8S4B3F5</accession>
<keyword evidence="5 8" id="KW-0472">Membrane</keyword>
<feature type="transmembrane region" description="Helical" evidence="8">
    <location>
        <begin position="257"/>
        <end position="282"/>
    </location>
</feature>
<comment type="subcellular location">
    <subcellularLocation>
        <location evidence="1">Membrane</location>
        <topology evidence="1">Single-pass type I membrane protein</topology>
    </subcellularLocation>
</comment>
<evidence type="ECO:0000256" key="4">
    <source>
        <dbReference type="ARBA" id="ARBA00022989"/>
    </source>
</evidence>
<dbReference type="EMBL" id="CAJRST010010001">
    <property type="protein sequence ID" value="CAG5908385.1"/>
    <property type="molecule type" value="Genomic_DNA"/>
</dbReference>
<dbReference type="PANTHER" id="PTHR23037">
    <property type="entry name" value="CYTOKINE RECEPTOR"/>
    <property type="match status" value="1"/>
</dbReference>
<evidence type="ECO:0000256" key="7">
    <source>
        <dbReference type="ARBA" id="ARBA00023180"/>
    </source>
</evidence>
<comment type="caution">
    <text evidence="10">The sequence shown here is derived from an EMBL/GenBank/DDBJ whole genome shotgun (WGS) entry which is preliminary data.</text>
</comment>
<keyword evidence="7" id="KW-0325">Glycoprotein</keyword>
<dbReference type="Gene3D" id="2.60.40.10">
    <property type="entry name" value="Immunoglobulins"/>
    <property type="match status" value="1"/>
</dbReference>
<proteinExistence type="predicted"/>
<dbReference type="InterPro" id="IPR003531">
    <property type="entry name" value="Hempt_rcpt_S_F1_CS"/>
</dbReference>
<dbReference type="PROSITE" id="PS01355">
    <property type="entry name" value="HEMATOPO_REC_S_F1"/>
    <property type="match status" value="1"/>
</dbReference>
<evidence type="ECO:0000256" key="1">
    <source>
        <dbReference type="ARBA" id="ARBA00004479"/>
    </source>
</evidence>
<dbReference type="InterPro" id="IPR013783">
    <property type="entry name" value="Ig-like_fold"/>
</dbReference>
<dbReference type="AlphaFoldDB" id="A0A8S4B3F5"/>
<evidence type="ECO:0000256" key="6">
    <source>
        <dbReference type="ARBA" id="ARBA00023170"/>
    </source>
</evidence>
<reference evidence="10" key="1">
    <citation type="submission" date="2021-05" db="EMBL/GenBank/DDBJ databases">
        <authorList>
            <person name="Tigano A."/>
        </authorList>
    </citation>
    <scope>NUCLEOTIDE SEQUENCE</scope>
</reference>
<organism evidence="10 11">
    <name type="scientific">Menidia menidia</name>
    <name type="common">Atlantic silverside</name>
    <dbReference type="NCBI Taxonomy" id="238744"/>
    <lineage>
        <taxon>Eukaryota</taxon>
        <taxon>Metazoa</taxon>
        <taxon>Chordata</taxon>
        <taxon>Craniata</taxon>
        <taxon>Vertebrata</taxon>
        <taxon>Euteleostomi</taxon>
        <taxon>Actinopterygii</taxon>
        <taxon>Neopterygii</taxon>
        <taxon>Teleostei</taxon>
        <taxon>Neoteleostei</taxon>
        <taxon>Acanthomorphata</taxon>
        <taxon>Ovalentaria</taxon>
        <taxon>Atherinomorphae</taxon>
        <taxon>Atheriniformes</taxon>
        <taxon>Atherinopsidae</taxon>
        <taxon>Menidiinae</taxon>
        <taxon>Menidia</taxon>
    </lineage>
</organism>
<dbReference type="InterPro" id="IPR003961">
    <property type="entry name" value="FN3_dom"/>
</dbReference>
<keyword evidence="6" id="KW-0675">Receptor</keyword>
<keyword evidence="11" id="KW-1185">Reference proteome</keyword>
<gene>
    <name evidence="10" type="ORF">MMEN_LOCUS9703</name>
</gene>
<keyword evidence="4 8" id="KW-1133">Transmembrane helix</keyword>
<dbReference type="OrthoDB" id="8939865at2759"/>
<dbReference type="GO" id="GO:0004896">
    <property type="term" value="F:cytokine receptor activity"/>
    <property type="evidence" value="ECO:0007669"/>
    <property type="project" value="InterPro"/>
</dbReference>